<sequence length="327" mass="36410">MTRDEKTSATDAPGILRTPGLNEILPRHDLDLFTSSRLFPEGDWILSELGRCHQFQAVYCIPNQQGQLIPAPMPPANISAVTNEEEIYQHCTVYQFTPSYQSRRETEHLSLSAISSDGQQQRQHHGRGQPACASSFQQVSLPSQISERNCQNSNRKHHLVSQNESSFLVSPPSYTPVAVAHAFALPLEKETAFSTTPIQNQNFVNFTGEYHISDHSCHKESSVSSGSYSSISHHDIFPHHPESEEIHGLESFTSQDFHSGVHDTTVGLDESFNVEFSPAMMTLLEGQTLDEILGQGNDIGRVTLERAQVKSEERDRHDDTTLSGVQS</sequence>
<accession>A0ACC3Z1F2</accession>
<keyword evidence="2" id="KW-1185">Reference proteome</keyword>
<proteinExistence type="predicted"/>
<name>A0ACC3Z1F2_COLTU</name>
<organism evidence="1 2">
    <name type="scientific">Colletotrichum truncatum</name>
    <name type="common">Anthracnose fungus</name>
    <name type="synonym">Colletotrichum capsici</name>
    <dbReference type="NCBI Taxonomy" id="5467"/>
    <lineage>
        <taxon>Eukaryota</taxon>
        <taxon>Fungi</taxon>
        <taxon>Dikarya</taxon>
        <taxon>Ascomycota</taxon>
        <taxon>Pezizomycotina</taxon>
        <taxon>Sordariomycetes</taxon>
        <taxon>Hypocreomycetidae</taxon>
        <taxon>Glomerellales</taxon>
        <taxon>Glomerellaceae</taxon>
        <taxon>Colletotrichum</taxon>
        <taxon>Colletotrichum truncatum species complex</taxon>
    </lineage>
</organism>
<gene>
    <name evidence="1" type="ORF">CTRU02_207657</name>
</gene>
<evidence type="ECO:0000313" key="2">
    <source>
        <dbReference type="Proteomes" id="UP000805649"/>
    </source>
</evidence>
<protein>
    <submittedName>
        <fullName evidence="1">Uncharacterized protein</fullName>
    </submittedName>
</protein>
<comment type="caution">
    <text evidence="1">The sequence shown here is derived from an EMBL/GenBank/DDBJ whole genome shotgun (WGS) entry which is preliminary data.</text>
</comment>
<dbReference type="Proteomes" id="UP000805649">
    <property type="component" value="Unassembled WGS sequence"/>
</dbReference>
<dbReference type="EMBL" id="VUJX02000004">
    <property type="protein sequence ID" value="KAL0937926.1"/>
    <property type="molecule type" value="Genomic_DNA"/>
</dbReference>
<reference evidence="1 2" key="1">
    <citation type="journal article" date="2020" name="Phytopathology">
        <title>Genome Sequence Resources of Colletotrichum truncatum, C. plurivorum, C. musicola, and C. sojae: Four Species Pathogenic to Soybean (Glycine max).</title>
        <authorList>
            <person name="Rogerio F."/>
            <person name="Boufleur T.R."/>
            <person name="Ciampi-Guillardi M."/>
            <person name="Sukno S.A."/>
            <person name="Thon M.R."/>
            <person name="Massola Junior N.S."/>
            <person name="Baroncelli R."/>
        </authorList>
    </citation>
    <scope>NUCLEOTIDE SEQUENCE [LARGE SCALE GENOMIC DNA]</scope>
    <source>
        <strain evidence="1 2">CMES1059</strain>
    </source>
</reference>
<evidence type="ECO:0000313" key="1">
    <source>
        <dbReference type="EMBL" id="KAL0937926.1"/>
    </source>
</evidence>